<evidence type="ECO:0000313" key="1">
    <source>
        <dbReference type="EMBL" id="KAK9725103.1"/>
    </source>
</evidence>
<gene>
    <name evidence="1" type="ORF">RND81_05G122800</name>
</gene>
<reference evidence="1" key="1">
    <citation type="submission" date="2024-03" db="EMBL/GenBank/DDBJ databases">
        <title>WGS assembly of Saponaria officinalis var. Norfolk2.</title>
        <authorList>
            <person name="Jenkins J."/>
            <person name="Shu S."/>
            <person name="Grimwood J."/>
            <person name="Barry K."/>
            <person name="Goodstein D."/>
            <person name="Schmutz J."/>
            <person name="Leebens-Mack J."/>
            <person name="Osbourn A."/>
        </authorList>
    </citation>
    <scope>NUCLEOTIDE SEQUENCE [LARGE SCALE GENOMIC DNA]</scope>
    <source>
        <strain evidence="1">JIC</strain>
    </source>
</reference>
<dbReference type="Proteomes" id="UP001443914">
    <property type="component" value="Unassembled WGS sequence"/>
</dbReference>
<dbReference type="PANTHER" id="PTHR36008:SF1">
    <property type="entry name" value="OS09G0478400 PROTEIN"/>
    <property type="match status" value="1"/>
</dbReference>
<dbReference type="AlphaFoldDB" id="A0AAW1KX94"/>
<protein>
    <submittedName>
        <fullName evidence="1">Uncharacterized protein</fullName>
    </submittedName>
</protein>
<sequence>MYNARQMVFRLRRSLHTISHECPSETLKKKVSDLHKQRKVRNWKKDEFFVETPESMAYLDTATMPMILTCVGVALFAKLLMMYDESRSQELIERKIKNAPPGQGTVRMLSREEWDEIREIMPRTPFESKFARPNARIRTPEGPKKEDVKDWAIDVLMDAVTRTEDSVRHHSRT</sequence>
<keyword evidence="2" id="KW-1185">Reference proteome</keyword>
<evidence type="ECO:0000313" key="2">
    <source>
        <dbReference type="Proteomes" id="UP001443914"/>
    </source>
</evidence>
<organism evidence="1 2">
    <name type="scientific">Saponaria officinalis</name>
    <name type="common">Common soapwort</name>
    <name type="synonym">Lychnis saponaria</name>
    <dbReference type="NCBI Taxonomy" id="3572"/>
    <lineage>
        <taxon>Eukaryota</taxon>
        <taxon>Viridiplantae</taxon>
        <taxon>Streptophyta</taxon>
        <taxon>Embryophyta</taxon>
        <taxon>Tracheophyta</taxon>
        <taxon>Spermatophyta</taxon>
        <taxon>Magnoliopsida</taxon>
        <taxon>eudicotyledons</taxon>
        <taxon>Gunneridae</taxon>
        <taxon>Pentapetalae</taxon>
        <taxon>Caryophyllales</taxon>
        <taxon>Caryophyllaceae</taxon>
        <taxon>Caryophylleae</taxon>
        <taxon>Saponaria</taxon>
    </lineage>
</organism>
<dbReference type="PANTHER" id="PTHR36008">
    <property type="entry name" value="OS09G0478400 PROTEIN"/>
    <property type="match status" value="1"/>
</dbReference>
<accession>A0AAW1KX94</accession>
<dbReference type="EMBL" id="JBDFQZ010000005">
    <property type="protein sequence ID" value="KAK9725103.1"/>
    <property type="molecule type" value="Genomic_DNA"/>
</dbReference>
<name>A0AAW1KX94_SAPOF</name>
<comment type="caution">
    <text evidence="1">The sequence shown here is derived from an EMBL/GenBank/DDBJ whole genome shotgun (WGS) entry which is preliminary data.</text>
</comment>
<proteinExistence type="predicted"/>